<gene>
    <name evidence="3" type="primary">imm</name>
    <name evidence="3" type="ORF">PS712_00267</name>
</gene>
<dbReference type="Pfam" id="PF01320">
    <property type="entry name" value="Colicin_Pyocin"/>
    <property type="match status" value="1"/>
</dbReference>
<dbReference type="Gene3D" id="1.10.1200.20">
    <property type="entry name" value="Colicin E immunity protein"/>
    <property type="match status" value="1"/>
</dbReference>
<reference evidence="3 4" key="1">
    <citation type="submission" date="2019-09" db="EMBL/GenBank/DDBJ databases">
        <authorList>
            <person name="Chandra G."/>
            <person name="Truman W A."/>
        </authorList>
    </citation>
    <scope>NUCLEOTIDE SEQUENCE [LARGE SCALE GENOMIC DNA]</scope>
    <source>
        <strain evidence="3">PS712</strain>
    </source>
</reference>
<dbReference type="GO" id="GO:0030153">
    <property type="term" value="P:bacteriocin immunity"/>
    <property type="evidence" value="ECO:0007669"/>
    <property type="project" value="UniProtKB-KW"/>
</dbReference>
<name>A0A5E6ZY55_PSEFL</name>
<accession>A0A5E6ZY55</accession>
<evidence type="ECO:0000313" key="3">
    <source>
        <dbReference type="EMBL" id="VVN68637.1"/>
    </source>
</evidence>
<evidence type="ECO:0000256" key="2">
    <source>
        <dbReference type="ARBA" id="ARBA00023025"/>
    </source>
</evidence>
<dbReference type="RefSeq" id="WP_150700588.1">
    <property type="nucleotide sequence ID" value="NZ_CABVIB010000001.1"/>
</dbReference>
<dbReference type="CDD" id="cd16363">
    <property type="entry name" value="Col_Im_like"/>
    <property type="match status" value="1"/>
</dbReference>
<protein>
    <submittedName>
        <fullName evidence="3">Colicin-E7 immunity protein</fullName>
    </submittedName>
</protein>
<keyword evidence="2" id="KW-0079">Bacteriocin immunity</keyword>
<dbReference type="InterPro" id="IPR000290">
    <property type="entry name" value="Colicin_pyocin"/>
</dbReference>
<dbReference type="OrthoDB" id="6810874at2"/>
<dbReference type="GO" id="GO:0015643">
    <property type="term" value="F:toxic substance binding"/>
    <property type="evidence" value="ECO:0007669"/>
    <property type="project" value="InterPro"/>
</dbReference>
<dbReference type="EMBL" id="CABVIB010000001">
    <property type="protein sequence ID" value="VVN68637.1"/>
    <property type="molecule type" value="Genomic_DNA"/>
</dbReference>
<dbReference type="AlphaFoldDB" id="A0A5E6ZY55"/>
<comment type="similarity">
    <text evidence="1">Belongs to the colicins ColE2/ColE8/ColE9 and pyocins S1/S2 family.</text>
</comment>
<dbReference type="PRINTS" id="PR01299">
    <property type="entry name" value="PYOCIN"/>
</dbReference>
<dbReference type="Proteomes" id="UP000326018">
    <property type="component" value="Unassembled WGS sequence"/>
</dbReference>
<dbReference type="SUPFAM" id="SSF47345">
    <property type="entry name" value="Colicin E immunity proteins"/>
    <property type="match status" value="1"/>
</dbReference>
<evidence type="ECO:0000256" key="1">
    <source>
        <dbReference type="ARBA" id="ARBA00009346"/>
    </source>
</evidence>
<sequence>MIFKAKLEDYTEAEFLDFLRRFDDYPEGLSGRDLEVYLDRLLAHFELITEHPGRSDVIFYPKEGQEDSPEGILKEVKEWRAANNKPGFKPE</sequence>
<organism evidence="3 4">
    <name type="scientific">Pseudomonas fluorescens</name>
    <dbReference type="NCBI Taxonomy" id="294"/>
    <lineage>
        <taxon>Bacteria</taxon>
        <taxon>Pseudomonadati</taxon>
        <taxon>Pseudomonadota</taxon>
        <taxon>Gammaproteobacteria</taxon>
        <taxon>Pseudomonadales</taxon>
        <taxon>Pseudomonadaceae</taxon>
        <taxon>Pseudomonas</taxon>
    </lineage>
</organism>
<evidence type="ECO:0000313" key="4">
    <source>
        <dbReference type="Proteomes" id="UP000326018"/>
    </source>
</evidence>
<dbReference type="InterPro" id="IPR035900">
    <property type="entry name" value="Colicin_E_sf"/>
</dbReference>
<proteinExistence type="inferred from homology"/>